<dbReference type="InterPro" id="IPR013154">
    <property type="entry name" value="ADH-like_N"/>
</dbReference>
<evidence type="ECO:0000256" key="6">
    <source>
        <dbReference type="RuleBase" id="RU361277"/>
    </source>
</evidence>
<dbReference type="PANTHER" id="PTHR43161">
    <property type="entry name" value="SORBITOL DEHYDROGENASE"/>
    <property type="match status" value="1"/>
</dbReference>
<evidence type="ECO:0000256" key="1">
    <source>
        <dbReference type="ARBA" id="ARBA00001947"/>
    </source>
</evidence>
<dbReference type="SUPFAM" id="SSF50129">
    <property type="entry name" value="GroES-like"/>
    <property type="match status" value="1"/>
</dbReference>
<reference evidence="8 9" key="1">
    <citation type="submission" date="2018-11" db="EMBL/GenBank/DDBJ databases">
        <title>Mesobaculum littorinae gen. nov., sp. nov., isolated from Littorina scabra that represents a novel genus of the order Rhodobacteraceae.</title>
        <authorList>
            <person name="Li F."/>
        </authorList>
    </citation>
    <scope>NUCLEOTIDE SEQUENCE [LARGE SCALE GENOMIC DNA]</scope>
    <source>
        <strain evidence="8 9">M0103</strain>
    </source>
</reference>
<dbReference type="GO" id="GO:0000721">
    <property type="term" value="F:(R,R)-butanediol dehydrogenase activity"/>
    <property type="evidence" value="ECO:0007669"/>
    <property type="project" value="TreeGrafter"/>
</dbReference>
<evidence type="ECO:0000256" key="2">
    <source>
        <dbReference type="ARBA" id="ARBA00008072"/>
    </source>
</evidence>
<dbReference type="SUPFAM" id="SSF51735">
    <property type="entry name" value="NAD(P)-binding Rossmann-fold domains"/>
    <property type="match status" value="1"/>
</dbReference>
<evidence type="ECO:0000259" key="7">
    <source>
        <dbReference type="SMART" id="SM00829"/>
    </source>
</evidence>
<keyword evidence="5" id="KW-0560">Oxidoreductase</keyword>
<dbReference type="SMART" id="SM00829">
    <property type="entry name" value="PKS_ER"/>
    <property type="match status" value="1"/>
</dbReference>
<sequence length="342" mass="35576">MSVKAIIFAGADRPLVVGEAPRRNLASDEVRLDIAACGICGSDLHMAHAPETFGITEGSVLGHEFAGTIRELGSEVTEFAVGDRVAVAPLRGCGDCPSCRAGQPAWCAQMALQGGGYAESTVAAARQCRFVPSGVALEDAALAEPTAVALHAVMRRPLRPGARVLVLGAGPIGLLVAFWARRLGAAEVVVADIAPHQKDRALAMGATRFELSDDALAARLEQDGGLPEVVYECVGRKGLIDRAVALVATQGTVVGVGLCVERDSFDGFAALHKEATITMSAFFDMAEFEMALDALSTETGPRPQLLVTDRVPLDATPDAFAALYAKTTACKTMVCPGVASSS</sequence>
<keyword evidence="3 6" id="KW-0479">Metal-binding</keyword>
<evidence type="ECO:0000256" key="3">
    <source>
        <dbReference type="ARBA" id="ARBA00022723"/>
    </source>
</evidence>
<dbReference type="RefSeq" id="WP_127906388.1">
    <property type="nucleotide sequence ID" value="NZ_RQXX01000003.1"/>
</dbReference>
<dbReference type="InterPro" id="IPR020843">
    <property type="entry name" value="ER"/>
</dbReference>
<feature type="domain" description="Enoyl reductase (ER)" evidence="7">
    <location>
        <begin position="10"/>
        <end position="334"/>
    </location>
</feature>
<proteinExistence type="inferred from homology"/>
<dbReference type="PROSITE" id="PS00059">
    <property type="entry name" value="ADH_ZINC"/>
    <property type="match status" value="1"/>
</dbReference>
<dbReference type="InterPro" id="IPR036291">
    <property type="entry name" value="NAD(P)-bd_dom_sf"/>
</dbReference>
<evidence type="ECO:0000313" key="9">
    <source>
        <dbReference type="Proteomes" id="UP000285908"/>
    </source>
</evidence>
<dbReference type="Pfam" id="PF00107">
    <property type="entry name" value="ADH_zinc_N"/>
    <property type="match status" value="1"/>
</dbReference>
<dbReference type="AlphaFoldDB" id="A0A438AG77"/>
<keyword evidence="4 6" id="KW-0862">Zinc</keyword>
<dbReference type="Gene3D" id="3.40.50.720">
    <property type="entry name" value="NAD(P)-binding Rossmann-like Domain"/>
    <property type="match status" value="1"/>
</dbReference>
<comment type="similarity">
    <text evidence="2 6">Belongs to the zinc-containing alcohol dehydrogenase family.</text>
</comment>
<comment type="caution">
    <text evidence="8">The sequence shown here is derived from an EMBL/GenBank/DDBJ whole genome shotgun (WGS) entry which is preliminary data.</text>
</comment>
<dbReference type="GO" id="GO:0008270">
    <property type="term" value="F:zinc ion binding"/>
    <property type="evidence" value="ECO:0007669"/>
    <property type="project" value="InterPro"/>
</dbReference>
<dbReference type="OrthoDB" id="5295340at2"/>
<gene>
    <name evidence="8" type="ORF">EKE94_09510</name>
</gene>
<dbReference type="EMBL" id="RQXX01000003">
    <property type="protein sequence ID" value="RVV97723.1"/>
    <property type="molecule type" value="Genomic_DNA"/>
</dbReference>
<dbReference type="InterPro" id="IPR013149">
    <property type="entry name" value="ADH-like_C"/>
</dbReference>
<name>A0A438AG77_9RHOB</name>
<organism evidence="8 9">
    <name type="scientific">Mesobaculum littorinae</name>
    <dbReference type="NCBI Taxonomy" id="2486419"/>
    <lineage>
        <taxon>Bacteria</taxon>
        <taxon>Pseudomonadati</taxon>
        <taxon>Pseudomonadota</taxon>
        <taxon>Alphaproteobacteria</taxon>
        <taxon>Rhodobacterales</taxon>
        <taxon>Roseobacteraceae</taxon>
        <taxon>Mesobaculum</taxon>
    </lineage>
</organism>
<dbReference type="InterPro" id="IPR011032">
    <property type="entry name" value="GroES-like_sf"/>
</dbReference>
<dbReference type="InterPro" id="IPR002328">
    <property type="entry name" value="ADH_Zn_CS"/>
</dbReference>
<evidence type="ECO:0000313" key="8">
    <source>
        <dbReference type="EMBL" id="RVV97723.1"/>
    </source>
</evidence>
<comment type="cofactor">
    <cofactor evidence="1 6">
        <name>Zn(2+)</name>
        <dbReference type="ChEBI" id="CHEBI:29105"/>
    </cofactor>
</comment>
<evidence type="ECO:0000256" key="4">
    <source>
        <dbReference type="ARBA" id="ARBA00022833"/>
    </source>
</evidence>
<keyword evidence="9" id="KW-1185">Reference proteome</keyword>
<protein>
    <submittedName>
        <fullName evidence="8">Zn-dependent alcohol dehydrogenase</fullName>
    </submittedName>
</protein>
<dbReference type="Proteomes" id="UP000285908">
    <property type="component" value="Unassembled WGS sequence"/>
</dbReference>
<dbReference type="Gene3D" id="3.90.180.10">
    <property type="entry name" value="Medium-chain alcohol dehydrogenases, catalytic domain"/>
    <property type="match status" value="1"/>
</dbReference>
<dbReference type="GO" id="GO:0034079">
    <property type="term" value="P:butanediol biosynthetic process"/>
    <property type="evidence" value="ECO:0007669"/>
    <property type="project" value="TreeGrafter"/>
</dbReference>
<evidence type="ECO:0000256" key="5">
    <source>
        <dbReference type="ARBA" id="ARBA00023002"/>
    </source>
</evidence>
<accession>A0A438AG77</accession>
<dbReference type="GO" id="GO:0005737">
    <property type="term" value="C:cytoplasm"/>
    <property type="evidence" value="ECO:0007669"/>
    <property type="project" value="TreeGrafter"/>
</dbReference>
<dbReference type="PANTHER" id="PTHR43161:SF23">
    <property type="entry name" value="(R,R)-BUTANEDIOL DEHYDROGENASE-RELATED"/>
    <property type="match status" value="1"/>
</dbReference>
<dbReference type="Pfam" id="PF08240">
    <property type="entry name" value="ADH_N"/>
    <property type="match status" value="1"/>
</dbReference>